<sequence>MDFSNAALDVTDIDNITNNSNSKFFIILSVLHLNRFHGNLAQGSQHPDSLLLPAERILSSHCEDQLQLLR</sequence>
<protein>
    <submittedName>
        <fullName evidence="1">Uncharacterized protein</fullName>
    </submittedName>
</protein>
<dbReference type="EMBL" id="JAHRIQ010071803">
    <property type="protein sequence ID" value="MEQ2244855.1"/>
    <property type="molecule type" value="Genomic_DNA"/>
</dbReference>
<evidence type="ECO:0000313" key="2">
    <source>
        <dbReference type="Proteomes" id="UP001482620"/>
    </source>
</evidence>
<organism evidence="1 2">
    <name type="scientific">Ilyodon furcidens</name>
    <name type="common">goldbreast splitfin</name>
    <dbReference type="NCBI Taxonomy" id="33524"/>
    <lineage>
        <taxon>Eukaryota</taxon>
        <taxon>Metazoa</taxon>
        <taxon>Chordata</taxon>
        <taxon>Craniata</taxon>
        <taxon>Vertebrata</taxon>
        <taxon>Euteleostomi</taxon>
        <taxon>Actinopterygii</taxon>
        <taxon>Neopterygii</taxon>
        <taxon>Teleostei</taxon>
        <taxon>Neoteleostei</taxon>
        <taxon>Acanthomorphata</taxon>
        <taxon>Ovalentaria</taxon>
        <taxon>Atherinomorphae</taxon>
        <taxon>Cyprinodontiformes</taxon>
        <taxon>Goodeidae</taxon>
        <taxon>Ilyodon</taxon>
    </lineage>
</organism>
<dbReference type="Proteomes" id="UP001482620">
    <property type="component" value="Unassembled WGS sequence"/>
</dbReference>
<proteinExistence type="predicted"/>
<gene>
    <name evidence="1" type="ORF">ILYODFUR_021462</name>
</gene>
<comment type="caution">
    <text evidence="1">The sequence shown here is derived from an EMBL/GenBank/DDBJ whole genome shotgun (WGS) entry which is preliminary data.</text>
</comment>
<evidence type="ECO:0000313" key="1">
    <source>
        <dbReference type="EMBL" id="MEQ2244855.1"/>
    </source>
</evidence>
<accession>A0ABV0UIA7</accession>
<keyword evidence="2" id="KW-1185">Reference proteome</keyword>
<name>A0ABV0UIA7_9TELE</name>
<reference evidence="1 2" key="1">
    <citation type="submission" date="2021-06" db="EMBL/GenBank/DDBJ databases">
        <authorList>
            <person name="Palmer J.M."/>
        </authorList>
    </citation>
    <scope>NUCLEOTIDE SEQUENCE [LARGE SCALE GENOMIC DNA]</scope>
    <source>
        <strain evidence="2">if_2019</strain>
        <tissue evidence="1">Muscle</tissue>
    </source>
</reference>